<reference evidence="2 3" key="1">
    <citation type="submission" date="2018-10" db="EMBL/GenBank/DDBJ databases">
        <title>Fifty Aureobasidium pullulans genomes reveal a recombining polyextremotolerant generalist.</title>
        <authorList>
            <person name="Gostincar C."/>
            <person name="Turk M."/>
            <person name="Zajc J."/>
            <person name="Gunde-Cimerman N."/>
        </authorList>
    </citation>
    <scope>NUCLEOTIDE SEQUENCE [LARGE SCALE GENOMIC DNA]</scope>
    <source>
        <strain evidence="2 3">EXF-10796</strain>
    </source>
</reference>
<keyword evidence="1" id="KW-0812">Transmembrane</keyword>
<dbReference type="AlphaFoldDB" id="A0AB74IL16"/>
<keyword evidence="1" id="KW-0472">Membrane</keyword>
<protein>
    <submittedName>
        <fullName evidence="2">Uncharacterized protein</fullName>
    </submittedName>
</protein>
<dbReference type="Proteomes" id="UP000309076">
    <property type="component" value="Unassembled WGS sequence"/>
</dbReference>
<gene>
    <name evidence="2" type="ORF">D6D21_09227</name>
</gene>
<accession>A0AB74IL16</accession>
<proteinExistence type="predicted"/>
<name>A0AB74IL16_AURPU</name>
<evidence type="ECO:0000313" key="3">
    <source>
        <dbReference type="Proteomes" id="UP000309076"/>
    </source>
</evidence>
<keyword evidence="1" id="KW-1133">Transmembrane helix</keyword>
<evidence type="ECO:0000256" key="1">
    <source>
        <dbReference type="SAM" id="Phobius"/>
    </source>
</evidence>
<dbReference type="EMBL" id="QZAM01000285">
    <property type="protein sequence ID" value="THW35280.1"/>
    <property type="molecule type" value="Genomic_DNA"/>
</dbReference>
<sequence length="333" mass="35998">MLDTAYDNYTSVDDGYDEEFGYYVTYIQKLVPSVLDKSFMFDNKKINEGFPYAGSGMSCAYSSDPYKTIMTLRDEDGYNAALGHAGLAPDWVVLGEHVIKRTVSSGNDHGPRSVTYTYKFSGYPIENFDMVVPNPKDVVMKGLGSIPELRESMQATYLEIATGFYIGGNPMDAAEAFSTPVFMLMQAVDGMAQAKALGVKEEKEEEEEEKRRKNFILLIVSVVLMFVPVVGEEVALAAGLATLGRTIAIAGELGNAALAIYDTVQDPKAAVVNILGMLIGVGSIAKVARTGEGIGGVAKLRREMTAADVAGLGSVFKNSDDKLQNIIKVCRQS</sequence>
<organism evidence="2 3">
    <name type="scientific">Aureobasidium pullulans</name>
    <name type="common">Black yeast</name>
    <name type="synonym">Pullularia pullulans</name>
    <dbReference type="NCBI Taxonomy" id="5580"/>
    <lineage>
        <taxon>Eukaryota</taxon>
        <taxon>Fungi</taxon>
        <taxon>Dikarya</taxon>
        <taxon>Ascomycota</taxon>
        <taxon>Pezizomycotina</taxon>
        <taxon>Dothideomycetes</taxon>
        <taxon>Dothideomycetidae</taxon>
        <taxon>Dothideales</taxon>
        <taxon>Saccotheciaceae</taxon>
        <taxon>Aureobasidium</taxon>
    </lineage>
</organism>
<comment type="caution">
    <text evidence="2">The sequence shown here is derived from an EMBL/GenBank/DDBJ whole genome shotgun (WGS) entry which is preliminary data.</text>
</comment>
<evidence type="ECO:0000313" key="2">
    <source>
        <dbReference type="EMBL" id="THW35280.1"/>
    </source>
</evidence>
<feature type="transmembrane region" description="Helical" evidence="1">
    <location>
        <begin position="215"/>
        <end position="231"/>
    </location>
</feature>